<keyword evidence="1" id="KW-0472">Membrane</keyword>
<dbReference type="Proteomes" id="UP000234323">
    <property type="component" value="Unassembled WGS sequence"/>
</dbReference>
<proteinExistence type="predicted"/>
<keyword evidence="3" id="KW-1185">Reference proteome</keyword>
<dbReference type="EMBL" id="LLXI01001335">
    <property type="protein sequence ID" value="PKY53144.1"/>
    <property type="molecule type" value="Genomic_DNA"/>
</dbReference>
<dbReference type="AlphaFoldDB" id="A0A2I1H2U5"/>
<evidence type="ECO:0000313" key="3">
    <source>
        <dbReference type="Proteomes" id="UP000234323"/>
    </source>
</evidence>
<organism evidence="2 3">
    <name type="scientific">Rhizophagus irregularis</name>
    <dbReference type="NCBI Taxonomy" id="588596"/>
    <lineage>
        <taxon>Eukaryota</taxon>
        <taxon>Fungi</taxon>
        <taxon>Fungi incertae sedis</taxon>
        <taxon>Mucoromycota</taxon>
        <taxon>Glomeromycotina</taxon>
        <taxon>Glomeromycetes</taxon>
        <taxon>Glomerales</taxon>
        <taxon>Glomeraceae</taxon>
        <taxon>Rhizophagus</taxon>
    </lineage>
</organism>
<evidence type="ECO:0000256" key="1">
    <source>
        <dbReference type="SAM" id="Phobius"/>
    </source>
</evidence>
<reference evidence="2 3" key="1">
    <citation type="submission" date="2015-10" db="EMBL/GenBank/DDBJ databases">
        <title>Genome analyses suggest a sexual origin of heterokaryosis in a supposedly ancient asexual fungus.</title>
        <authorList>
            <person name="Ropars J."/>
            <person name="Sedzielewska K."/>
            <person name="Noel J."/>
            <person name="Charron P."/>
            <person name="Farinelli L."/>
            <person name="Marton T."/>
            <person name="Kruger M."/>
            <person name="Pelin A."/>
            <person name="Brachmann A."/>
            <person name="Corradi N."/>
        </authorList>
    </citation>
    <scope>NUCLEOTIDE SEQUENCE [LARGE SCALE GENOMIC DNA]</scope>
    <source>
        <strain evidence="2 3">A4</strain>
    </source>
</reference>
<keyword evidence="1" id="KW-0812">Transmembrane</keyword>
<gene>
    <name evidence="2" type="ORF">RhiirA4_36115</name>
</gene>
<keyword evidence="1" id="KW-1133">Transmembrane helix</keyword>
<feature type="transmembrane region" description="Helical" evidence="1">
    <location>
        <begin position="6"/>
        <end position="30"/>
    </location>
</feature>
<accession>A0A2I1H2U5</accession>
<name>A0A2I1H2U5_9GLOM</name>
<evidence type="ECO:0000313" key="2">
    <source>
        <dbReference type="EMBL" id="PKY53144.1"/>
    </source>
</evidence>
<comment type="caution">
    <text evidence="2">The sequence shown here is derived from an EMBL/GenBank/DDBJ whole genome shotgun (WGS) entry which is preliminary data.</text>
</comment>
<protein>
    <submittedName>
        <fullName evidence="2">Uncharacterized protein</fullName>
    </submittedName>
</protein>
<sequence length="53" mass="6229">MKGSLYLIINIYGYVAGLEMYGILICEVRLKSLASIWHMKVFTVLIYYRKYCS</sequence>